<sequence length="278" mass="33214">MMQSYQADPIMHLQQKLRNLVLKSKIQKVASTQTEAITGELQTRSNSQSMEEIMKEKVINYVKAKKRDKELYARIQFEKRMKDDMKLEVPYSYIYIQYLKEEHQRQLHSMALLHTTEIKEQESAYKEDVKRLQGRIEYLQARKYNDLATTRALNDLISHQLEESREKEGKSAGALGRAEQEILELKRDVTSLAEYRRNYQLDVDAENLKKEIEKYKEINEIVMSEFTKVERERDELLSEFNKNLNRIEQVNIRKHKEIKSRIHEIKRKYSLDEYAFGT</sequence>
<feature type="coiled-coil region" evidence="1">
    <location>
        <begin position="198"/>
        <end position="225"/>
    </location>
</feature>
<evidence type="ECO:0000313" key="3">
    <source>
        <dbReference type="WBParaSite" id="Hba_19206"/>
    </source>
</evidence>
<keyword evidence="2" id="KW-1185">Reference proteome</keyword>
<protein>
    <submittedName>
        <fullName evidence="3">Coiled-coil domain-containing protein 146</fullName>
    </submittedName>
</protein>
<organism evidence="2 3">
    <name type="scientific">Heterorhabditis bacteriophora</name>
    <name type="common">Entomopathogenic nematode worm</name>
    <dbReference type="NCBI Taxonomy" id="37862"/>
    <lineage>
        <taxon>Eukaryota</taxon>
        <taxon>Metazoa</taxon>
        <taxon>Ecdysozoa</taxon>
        <taxon>Nematoda</taxon>
        <taxon>Chromadorea</taxon>
        <taxon>Rhabditida</taxon>
        <taxon>Rhabditina</taxon>
        <taxon>Rhabditomorpha</taxon>
        <taxon>Strongyloidea</taxon>
        <taxon>Heterorhabditidae</taxon>
        <taxon>Heterorhabditis</taxon>
    </lineage>
</organism>
<name>A0A1I7XNV0_HETBA</name>
<accession>A0A1I7XNV0</accession>
<proteinExistence type="predicted"/>
<dbReference type="WBParaSite" id="Hba_19206">
    <property type="protein sequence ID" value="Hba_19206"/>
    <property type="gene ID" value="Hba_19206"/>
</dbReference>
<evidence type="ECO:0000313" key="2">
    <source>
        <dbReference type="Proteomes" id="UP000095283"/>
    </source>
</evidence>
<dbReference type="Proteomes" id="UP000095283">
    <property type="component" value="Unplaced"/>
</dbReference>
<reference evidence="3" key="1">
    <citation type="submission" date="2016-11" db="UniProtKB">
        <authorList>
            <consortium name="WormBaseParasite"/>
        </authorList>
    </citation>
    <scope>IDENTIFICATION</scope>
</reference>
<dbReference type="AlphaFoldDB" id="A0A1I7XNV0"/>
<evidence type="ECO:0000256" key="1">
    <source>
        <dbReference type="SAM" id="Coils"/>
    </source>
</evidence>
<keyword evidence="1" id="KW-0175">Coiled coil</keyword>